<dbReference type="GO" id="GO:0005886">
    <property type="term" value="C:plasma membrane"/>
    <property type="evidence" value="ECO:0007669"/>
    <property type="project" value="UniProtKB-SubCell"/>
</dbReference>
<evidence type="ECO:0000256" key="5">
    <source>
        <dbReference type="ARBA" id="ARBA00023136"/>
    </source>
</evidence>
<feature type="transmembrane region" description="Helical" evidence="6">
    <location>
        <begin position="200"/>
        <end position="224"/>
    </location>
</feature>
<accession>A0A7W9AER3</accession>
<dbReference type="GO" id="GO:0020037">
    <property type="term" value="F:heme binding"/>
    <property type="evidence" value="ECO:0007669"/>
    <property type="project" value="TreeGrafter"/>
</dbReference>
<evidence type="ECO:0000313" key="9">
    <source>
        <dbReference type="Proteomes" id="UP000549617"/>
    </source>
</evidence>
<evidence type="ECO:0000256" key="4">
    <source>
        <dbReference type="ARBA" id="ARBA00022989"/>
    </source>
</evidence>
<feature type="transmembrane region" description="Helical" evidence="6">
    <location>
        <begin position="157"/>
        <end position="179"/>
    </location>
</feature>
<keyword evidence="2" id="KW-1003">Cell membrane</keyword>
<organism evidence="8 9">
    <name type="scientific">Sphingobium boeckii</name>
    <dbReference type="NCBI Taxonomy" id="1082345"/>
    <lineage>
        <taxon>Bacteria</taxon>
        <taxon>Pseudomonadati</taxon>
        <taxon>Pseudomonadota</taxon>
        <taxon>Alphaproteobacteria</taxon>
        <taxon>Sphingomonadales</taxon>
        <taxon>Sphingomonadaceae</taxon>
        <taxon>Sphingobium</taxon>
    </lineage>
</organism>
<comment type="caution">
    <text evidence="8">The sequence shown here is derived from an EMBL/GenBank/DDBJ whole genome shotgun (WGS) entry which is preliminary data.</text>
</comment>
<gene>
    <name evidence="8" type="ORF">FHS49_000331</name>
</gene>
<evidence type="ECO:0000256" key="3">
    <source>
        <dbReference type="ARBA" id="ARBA00022692"/>
    </source>
</evidence>
<sequence length="234" mass="24915">MPGIAPQDAATPAMVTLWDLPVRLVHWSFVALIPALWWTGEEGDIDTHKTIGFVMIGLVLFRILWGVVGSGTARFANFVRGPRAIIAHLRGSDGEGQGPVIGHNPLGALSVIALLVVLVTQLTLGLFAQDVDGIESGPLAYLISYDGADAAREWHELGFNILLGLIVVHLAAIAYYVIFKRDNLIGPMVTGRKRMDGVTVRPAMAPAWRSMIAAAIAAGAAWWISLGAPLPGIG</sequence>
<proteinExistence type="predicted"/>
<dbReference type="InterPro" id="IPR051542">
    <property type="entry name" value="Hydrogenase_cytochrome"/>
</dbReference>
<evidence type="ECO:0000313" key="8">
    <source>
        <dbReference type="EMBL" id="MBB5684340.1"/>
    </source>
</evidence>
<protein>
    <submittedName>
        <fullName evidence="8">Cytochrome b</fullName>
    </submittedName>
</protein>
<dbReference type="Proteomes" id="UP000549617">
    <property type="component" value="Unassembled WGS sequence"/>
</dbReference>
<evidence type="ECO:0000259" key="7">
    <source>
        <dbReference type="Pfam" id="PF01292"/>
    </source>
</evidence>
<feature type="domain" description="Cytochrome b561 bacterial/Ni-hydrogenase" evidence="7">
    <location>
        <begin position="18"/>
        <end position="191"/>
    </location>
</feature>
<dbReference type="PANTHER" id="PTHR30485">
    <property type="entry name" value="NI/FE-HYDROGENASE 1 B-TYPE CYTOCHROME SUBUNIT"/>
    <property type="match status" value="1"/>
</dbReference>
<dbReference type="GO" id="GO:0022904">
    <property type="term" value="P:respiratory electron transport chain"/>
    <property type="evidence" value="ECO:0007669"/>
    <property type="project" value="InterPro"/>
</dbReference>
<dbReference type="RefSeq" id="WP_184014576.1">
    <property type="nucleotide sequence ID" value="NZ_JACIJC010000001.1"/>
</dbReference>
<keyword evidence="4 6" id="KW-1133">Transmembrane helix</keyword>
<reference evidence="8 9" key="1">
    <citation type="submission" date="2020-08" db="EMBL/GenBank/DDBJ databases">
        <title>Genomic Encyclopedia of Type Strains, Phase IV (KMG-IV): sequencing the most valuable type-strain genomes for metagenomic binning, comparative biology and taxonomic classification.</title>
        <authorList>
            <person name="Goeker M."/>
        </authorList>
    </citation>
    <scope>NUCLEOTIDE SEQUENCE [LARGE SCALE GENOMIC DNA]</scope>
    <source>
        <strain evidence="8 9">DSM 25079</strain>
    </source>
</reference>
<evidence type="ECO:0000256" key="6">
    <source>
        <dbReference type="SAM" id="Phobius"/>
    </source>
</evidence>
<dbReference type="SUPFAM" id="SSF81342">
    <property type="entry name" value="Transmembrane di-heme cytochromes"/>
    <property type="match status" value="1"/>
</dbReference>
<dbReference type="PANTHER" id="PTHR30485:SF2">
    <property type="entry name" value="BLL0597 PROTEIN"/>
    <property type="match status" value="1"/>
</dbReference>
<dbReference type="GO" id="GO:0009055">
    <property type="term" value="F:electron transfer activity"/>
    <property type="evidence" value="ECO:0007669"/>
    <property type="project" value="InterPro"/>
</dbReference>
<keyword evidence="3 6" id="KW-0812">Transmembrane</keyword>
<evidence type="ECO:0000256" key="1">
    <source>
        <dbReference type="ARBA" id="ARBA00004651"/>
    </source>
</evidence>
<dbReference type="Gene3D" id="1.20.950.20">
    <property type="entry name" value="Transmembrane di-heme cytochromes, Chain C"/>
    <property type="match status" value="1"/>
</dbReference>
<keyword evidence="9" id="KW-1185">Reference proteome</keyword>
<dbReference type="AlphaFoldDB" id="A0A7W9AER3"/>
<dbReference type="InterPro" id="IPR011577">
    <property type="entry name" value="Cyt_b561_bac/Ni-Hgenase"/>
</dbReference>
<keyword evidence="5 6" id="KW-0472">Membrane</keyword>
<feature type="transmembrane region" description="Helical" evidence="6">
    <location>
        <begin position="20"/>
        <end position="39"/>
    </location>
</feature>
<name>A0A7W9AER3_9SPHN</name>
<dbReference type="EMBL" id="JACIJC010000001">
    <property type="protein sequence ID" value="MBB5684340.1"/>
    <property type="molecule type" value="Genomic_DNA"/>
</dbReference>
<dbReference type="Pfam" id="PF01292">
    <property type="entry name" value="Ni_hydr_CYTB"/>
    <property type="match status" value="1"/>
</dbReference>
<evidence type="ECO:0000256" key="2">
    <source>
        <dbReference type="ARBA" id="ARBA00022475"/>
    </source>
</evidence>
<comment type="subcellular location">
    <subcellularLocation>
        <location evidence="1">Cell membrane</location>
        <topology evidence="1">Multi-pass membrane protein</topology>
    </subcellularLocation>
</comment>
<feature type="transmembrane region" description="Helical" evidence="6">
    <location>
        <begin position="51"/>
        <end position="73"/>
    </location>
</feature>
<feature type="transmembrane region" description="Helical" evidence="6">
    <location>
        <begin position="106"/>
        <end position="128"/>
    </location>
</feature>
<dbReference type="InterPro" id="IPR016174">
    <property type="entry name" value="Di-haem_cyt_TM"/>
</dbReference>